<proteinExistence type="predicted"/>
<keyword evidence="3" id="KW-1185">Reference proteome</keyword>
<reference evidence="2 3" key="1">
    <citation type="submission" date="2019-10" db="EMBL/GenBank/DDBJ databases">
        <title>A soil myxobacterium in the family Polyangiaceae.</title>
        <authorList>
            <person name="Li Y."/>
            <person name="Wang J."/>
        </authorList>
    </citation>
    <scope>NUCLEOTIDE SEQUENCE [LARGE SCALE GENOMIC DNA]</scope>
    <source>
        <strain evidence="2 3">DSM 14734</strain>
    </source>
</reference>
<evidence type="ECO:0000313" key="2">
    <source>
        <dbReference type="EMBL" id="MRG92512.1"/>
    </source>
</evidence>
<organism evidence="2 3">
    <name type="scientific">Polyangium spumosum</name>
    <dbReference type="NCBI Taxonomy" id="889282"/>
    <lineage>
        <taxon>Bacteria</taxon>
        <taxon>Pseudomonadati</taxon>
        <taxon>Myxococcota</taxon>
        <taxon>Polyangia</taxon>
        <taxon>Polyangiales</taxon>
        <taxon>Polyangiaceae</taxon>
        <taxon>Polyangium</taxon>
    </lineage>
</organism>
<protein>
    <submittedName>
        <fullName evidence="2">Uncharacterized protein</fullName>
    </submittedName>
</protein>
<accession>A0A6N7PK47</accession>
<feature type="compositionally biased region" description="Low complexity" evidence="1">
    <location>
        <begin position="262"/>
        <end position="273"/>
    </location>
</feature>
<evidence type="ECO:0000256" key="1">
    <source>
        <dbReference type="SAM" id="MobiDB-lite"/>
    </source>
</evidence>
<gene>
    <name evidence="2" type="ORF">GF068_11315</name>
</gene>
<dbReference type="OrthoDB" id="5511762at2"/>
<dbReference type="Proteomes" id="UP000440224">
    <property type="component" value="Unassembled WGS sequence"/>
</dbReference>
<feature type="region of interest" description="Disordered" evidence="1">
    <location>
        <begin position="245"/>
        <end position="273"/>
    </location>
</feature>
<dbReference type="EMBL" id="WJIE01000003">
    <property type="protein sequence ID" value="MRG92512.1"/>
    <property type="molecule type" value="Genomic_DNA"/>
</dbReference>
<name>A0A6N7PK47_9BACT</name>
<comment type="caution">
    <text evidence="2">The sequence shown here is derived from an EMBL/GenBank/DDBJ whole genome shotgun (WGS) entry which is preliminary data.</text>
</comment>
<sequence length="273" mass="29368">MSPPLPPIPIDPEAAKVAFETLLPRLEQLPKETLAPVNTSVDAAAIVALGVARELSMPAMRARFELVPAQLFDITALDDLEPAALAAWYATTRLLAANAQATEAKLPVDLVDEATALKAHMLKVGEYHFAPTSPTGREIIAIRAGIGYRDLAQDLSRLAAVYRAEKTQLAKDSVHYRAVDATRADELSHRILKELSTSRSKEQALWTERVQRAWTLLSSLYGEVTATAAWLRRKEGGAAAYPSLVTAGRAARKARPEDAADEPTPGEGEAAGG</sequence>
<evidence type="ECO:0000313" key="3">
    <source>
        <dbReference type="Proteomes" id="UP000440224"/>
    </source>
</evidence>
<dbReference type="AlphaFoldDB" id="A0A6N7PK47"/>
<dbReference type="RefSeq" id="WP_153819382.1">
    <property type="nucleotide sequence ID" value="NZ_WJIE01000003.1"/>
</dbReference>